<evidence type="ECO:0000313" key="1">
    <source>
        <dbReference type="EMBL" id="OLQ88355.1"/>
    </source>
</evidence>
<dbReference type="AlphaFoldDB" id="A0A1Q9HF46"/>
<name>A0A1Q9HF46_9VIBR</name>
<dbReference type="RefSeq" id="WP_075709527.1">
    <property type="nucleotide sequence ID" value="NZ_MJMJ01000023.1"/>
</dbReference>
<protein>
    <recommendedName>
        <fullName evidence="3">DUF3080 domain-containing protein</fullName>
    </recommendedName>
</protein>
<dbReference type="EMBL" id="MJMJ01000023">
    <property type="protein sequence ID" value="OLQ88355.1"/>
    <property type="molecule type" value="Genomic_DNA"/>
</dbReference>
<comment type="caution">
    <text evidence="1">The sequence shown here is derived from an EMBL/GenBank/DDBJ whole genome shotgun (WGS) entry which is preliminary data.</text>
</comment>
<dbReference type="STRING" id="1381081.BIY22_09340"/>
<gene>
    <name evidence="1" type="ORF">BIY22_09340</name>
</gene>
<evidence type="ECO:0000313" key="2">
    <source>
        <dbReference type="Proteomes" id="UP000186313"/>
    </source>
</evidence>
<dbReference type="Pfam" id="PF11279">
    <property type="entry name" value="DUF3080"/>
    <property type="match status" value="1"/>
</dbReference>
<reference evidence="1 2" key="1">
    <citation type="submission" date="2016-09" db="EMBL/GenBank/DDBJ databases">
        <title>Genomic Taxonomy of the Vibrionaceae.</title>
        <authorList>
            <person name="Gonzalez-Castillo A."/>
            <person name="Gomez-Gil B."/>
            <person name="Enciso-Ibarra K."/>
        </authorList>
    </citation>
    <scope>NUCLEOTIDE SEQUENCE [LARGE SCALE GENOMIC DNA]</scope>
    <source>
        <strain evidence="1 2">CAIM 703</strain>
    </source>
</reference>
<dbReference type="OrthoDB" id="5760979at2"/>
<dbReference type="InterPro" id="IPR021431">
    <property type="entry name" value="DUF3080"/>
</dbReference>
<sequence length="326" mass="38119">MKYWVIGLAFVPLGCDFHRDPVDALFEDYINRVANVQDEQALPLLPNQSVLLPDKRDLTLSIEPITIGLLDSYELRKCSLFNLIAERNSVLGKVQDQFREFDFQIALRKGITKCLQSKHISTELKTQLNAIYQLKQGQLPRYSANLLFTSDAMRQQLNGNEWIALDNQITSGELIRAYGTLNAMIETQDRDSSYNLALHQEVFEKVNLMGQLWFSLHNASKKLARVTEQLQKFDDKIICQSGRDTTKFRYLNNVFNHIYIERVQPYMARLDAHYFKLSPYITILENTHPEYRYPIRAAHQMFRDESLAHVKYWQELFERCGKNVTR</sequence>
<organism evidence="1 2">
    <name type="scientific">Vibrio panuliri</name>
    <dbReference type="NCBI Taxonomy" id="1381081"/>
    <lineage>
        <taxon>Bacteria</taxon>
        <taxon>Pseudomonadati</taxon>
        <taxon>Pseudomonadota</taxon>
        <taxon>Gammaproteobacteria</taxon>
        <taxon>Vibrionales</taxon>
        <taxon>Vibrionaceae</taxon>
        <taxon>Vibrio</taxon>
    </lineage>
</organism>
<proteinExistence type="predicted"/>
<evidence type="ECO:0008006" key="3">
    <source>
        <dbReference type="Google" id="ProtNLM"/>
    </source>
</evidence>
<dbReference type="Proteomes" id="UP000186313">
    <property type="component" value="Unassembled WGS sequence"/>
</dbReference>
<accession>A0A1Q9HF46</accession>